<dbReference type="Pfam" id="PF01522">
    <property type="entry name" value="Polysacc_deac_1"/>
    <property type="match status" value="1"/>
</dbReference>
<feature type="chain" id="PRO_5039365949" evidence="2">
    <location>
        <begin position="20"/>
        <end position="247"/>
    </location>
</feature>
<dbReference type="InterPro" id="IPR002509">
    <property type="entry name" value="NODB_dom"/>
</dbReference>
<dbReference type="InterPro" id="IPR050248">
    <property type="entry name" value="Polysacc_deacetylase_ArnD"/>
</dbReference>
<dbReference type="Proteomes" id="UP000192674">
    <property type="component" value="Unassembled WGS sequence"/>
</dbReference>
<evidence type="ECO:0000256" key="1">
    <source>
        <dbReference type="SAM" id="MobiDB-lite"/>
    </source>
</evidence>
<feature type="signal peptide" evidence="2">
    <location>
        <begin position="1"/>
        <end position="19"/>
    </location>
</feature>
<name>A0A1W2FIF9_KIBAR</name>
<feature type="domain" description="NodB homology" evidence="3">
    <location>
        <begin position="71"/>
        <end position="247"/>
    </location>
</feature>
<dbReference type="PROSITE" id="PS51677">
    <property type="entry name" value="NODB"/>
    <property type="match status" value="1"/>
</dbReference>
<dbReference type="GO" id="GO:0005975">
    <property type="term" value="P:carbohydrate metabolic process"/>
    <property type="evidence" value="ECO:0007669"/>
    <property type="project" value="InterPro"/>
</dbReference>
<dbReference type="RefSeq" id="WP_084430946.1">
    <property type="nucleotide sequence ID" value="NZ_FWXV01000007.1"/>
</dbReference>
<sequence>MSKKLVMAVVLGVAAVMTASCTGQPAPVNHPSTVHAQARPSPDTPTHPVVNAPASTDGMAPVIRKIQTDKPYVFITMDDGAVKDPAALQMIRDSGARPTLFLNSKYFKGHEDYFRALQNAGVEINDHTMNHPNLRGKPYDFQRNEICGDADAIQQAFGKRPTLFRPPFGNYDDNTRKAVASCGMKAIVLWTAAVNDGVVQFQSGDKLKAGDIVLMHFRHTFTQDFQAFLDRARQDGLTPMPLWDFLA</sequence>
<keyword evidence="2" id="KW-0732">Signal</keyword>
<dbReference type="CDD" id="cd10917">
    <property type="entry name" value="CE4_NodB_like_6s_7s"/>
    <property type="match status" value="1"/>
</dbReference>
<keyword evidence="5" id="KW-1185">Reference proteome</keyword>
<dbReference type="InterPro" id="IPR011330">
    <property type="entry name" value="Glyco_hydro/deAcase_b/a-brl"/>
</dbReference>
<dbReference type="SUPFAM" id="SSF88713">
    <property type="entry name" value="Glycoside hydrolase/deacetylase"/>
    <property type="match status" value="1"/>
</dbReference>
<dbReference type="AlphaFoldDB" id="A0A1W2FIF9"/>
<reference evidence="4 5" key="1">
    <citation type="submission" date="2017-04" db="EMBL/GenBank/DDBJ databases">
        <authorList>
            <person name="Afonso C.L."/>
            <person name="Miller P.J."/>
            <person name="Scott M.A."/>
            <person name="Spackman E."/>
            <person name="Goraichik I."/>
            <person name="Dimitrov K.M."/>
            <person name="Suarez D.L."/>
            <person name="Swayne D.E."/>
        </authorList>
    </citation>
    <scope>NUCLEOTIDE SEQUENCE [LARGE SCALE GENOMIC DNA]</scope>
    <source>
        <strain evidence="4 5">DSM 43828</strain>
    </source>
</reference>
<dbReference type="PROSITE" id="PS51257">
    <property type="entry name" value="PROKAR_LIPOPROTEIN"/>
    <property type="match status" value="1"/>
</dbReference>
<evidence type="ECO:0000313" key="5">
    <source>
        <dbReference type="Proteomes" id="UP000192674"/>
    </source>
</evidence>
<dbReference type="GO" id="GO:0016810">
    <property type="term" value="F:hydrolase activity, acting on carbon-nitrogen (but not peptide) bonds"/>
    <property type="evidence" value="ECO:0007669"/>
    <property type="project" value="InterPro"/>
</dbReference>
<dbReference type="PANTHER" id="PTHR10587:SF134">
    <property type="entry name" value="SECRETED PROTEIN"/>
    <property type="match status" value="1"/>
</dbReference>
<feature type="region of interest" description="Disordered" evidence="1">
    <location>
        <begin position="28"/>
        <end position="47"/>
    </location>
</feature>
<gene>
    <name evidence="4" type="ORF">SAMN05661093_07021</name>
</gene>
<dbReference type="OrthoDB" id="3373088at2"/>
<organism evidence="4 5">
    <name type="scientific">Kibdelosporangium aridum</name>
    <dbReference type="NCBI Taxonomy" id="2030"/>
    <lineage>
        <taxon>Bacteria</taxon>
        <taxon>Bacillati</taxon>
        <taxon>Actinomycetota</taxon>
        <taxon>Actinomycetes</taxon>
        <taxon>Pseudonocardiales</taxon>
        <taxon>Pseudonocardiaceae</taxon>
        <taxon>Kibdelosporangium</taxon>
    </lineage>
</organism>
<dbReference type="PANTHER" id="PTHR10587">
    <property type="entry name" value="GLYCOSYL TRANSFERASE-RELATED"/>
    <property type="match status" value="1"/>
</dbReference>
<dbReference type="Gene3D" id="3.20.20.370">
    <property type="entry name" value="Glycoside hydrolase/deacetylase"/>
    <property type="match status" value="1"/>
</dbReference>
<evidence type="ECO:0000256" key="2">
    <source>
        <dbReference type="SAM" id="SignalP"/>
    </source>
</evidence>
<accession>A0A1W2FIF9</accession>
<dbReference type="EMBL" id="FWXV01000007">
    <property type="protein sequence ID" value="SMD21737.1"/>
    <property type="molecule type" value="Genomic_DNA"/>
</dbReference>
<evidence type="ECO:0000313" key="4">
    <source>
        <dbReference type="EMBL" id="SMD21737.1"/>
    </source>
</evidence>
<proteinExistence type="predicted"/>
<evidence type="ECO:0000259" key="3">
    <source>
        <dbReference type="PROSITE" id="PS51677"/>
    </source>
</evidence>
<protein>
    <submittedName>
        <fullName evidence="4">Polysaccharide deacetylase</fullName>
    </submittedName>
</protein>